<dbReference type="InterPro" id="IPR036380">
    <property type="entry name" value="Isochorismatase-like_sf"/>
</dbReference>
<feature type="domain" description="Isochorismatase-like" evidence="2">
    <location>
        <begin position="13"/>
        <end position="79"/>
    </location>
</feature>
<proteinExistence type="predicted"/>
<gene>
    <name evidence="3" type="ORF">HYY65_13755</name>
</gene>
<organism evidence="3 4">
    <name type="scientific">Tectimicrobiota bacterium</name>
    <dbReference type="NCBI Taxonomy" id="2528274"/>
    <lineage>
        <taxon>Bacteria</taxon>
        <taxon>Pseudomonadati</taxon>
        <taxon>Nitrospinota/Tectimicrobiota group</taxon>
        <taxon>Candidatus Tectimicrobiota</taxon>
    </lineage>
</organism>
<dbReference type="Pfam" id="PF00857">
    <property type="entry name" value="Isochorismatase"/>
    <property type="match status" value="1"/>
</dbReference>
<protein>
    <submittedName>
        <fullName evidence="3">Isochorismatase family protein</fullName>
    </submittedName>
</protein>
<evidence type="ECO:0000313" key="3">
    <source>
        <dbReference type="EMBL" id="MBI3016090.1"/>
    </source>
</evidence>
<keyword evidence="1" id="KW-0378">Hydrolase</keyword>
<evidence type="ECO:0000256" key="1">
    <source>
        <dbReference type="ARBA" id="ARBA00022801"/>
    </source>
</evidence>
<dbReference type="InterPro" id="IPR000868">
    <property type="entry name" value="Isochorismatase-like_dom"/>
</dbReference>
<dbReference type="EMBL" id="JACPSX010000262">
    <property type="protein sequence ID" value="MBI3016090.1"/>
    <property type="molecule type" value="Genomic_DNA"/>
</dbReference>
<dbReference type="SUPFAM" id="SSF52499">
    <property type="entry name" value="Isochorismatase-like hydrolases"/>
    <property type="match status" value="1"/>
</dbReference>
<evidence type="ECO:0000313" key="4">
    <source>
        <dbReference type="Proteomes" id="UP000741360"/>
    </source>
</evidence>
<dbReference type="AlphaFoldDB" id="A0A932M226"/>
<sequence>MESPVPDIPLNDCALLVIDMQNDFLSDKGYFAERGIDLTPFQRTIPRVKTVVEFARAHGVPVIFTEQRYDPRGLDWPEKLHRVLPANFRNKQGGPR</sequence>
<reference evidence="3" key="1">
    <citation type="submission" date="2020-07" db="EMBL/GenBank/DDBJ databases">
        <title>Huge and variable diversity of episymbiotic CPR bacteria and DPANN archaea in groundwater ecosystems.</title>
        <authorList>
            <person name="He C.Y."/>
            <person name="Keren R."/>
            <person name="Whittaker M."/>
            <person name="Farag I.F."/>
            <person name="Doudna J."/>
            <person name="Cate J.H.D."/>
            <person name="Banfield J.F."/>
        </authorList>
    </citation>
    <scope>NUCLEOTIDE SEQUENCE</scope>
    <source>
        <strain evidence="3">NC_groundwater_717_Ag_S-0.2um_59_8</strain>
    </source>
</reference>
<dbReference type="Gene3D" id="3.40.50.850">
    <property type="entry name" value="Isochorismatase-like"/>
    <property type="match status" value="1"/>
</dbReference>
<dbReference type="PANTHER" id="PTHR43540">
    <property type="entry name" value="PEROXYUREIDOACRYLATE/UREIDOACRYLATE AMIDOHYDROLASE-RELATED"/>
    <property type="match status" value="1"/>
</dbReference>
<dbReference type="Proteomes" id="UP000741360">
    <property type="component" value="Unassembled WGS sequence"/>
</dbReference>
<dbReference type="PANTHER" id="PTHR43540:SF9">
    <property type="entry name" value="FAMILY HYDROLASE, PUTATIVE (AFU_ORTHOLOGUE AFUA_2G08700)-RELATED"/>
    <property type="match status" value="1"/>
</dbReference>
<dbReference type="InterPro" id="IPR050272">
    <property type="entry name" value="Isochorismatase-like_hydrls"/>
</dbReference>
<feature type="non-terminal residue" evidence="3">
    <location>
        <position position="96"/>
    </location>
</feature>
<comment type="caution">
    <text evidence="3">The sequence shown here is derived from an EMBL/GenBank/DDBJ whole genome shotgun (WGS) entry which is preliminary data.</text>
</comment>
<evidence type="ECO:0000259" key="2">
    <source>
        <dbReference type="Pfam" id="PF00857"/>
    </source>
</evidence>
<accession>A0A932M226</accession>
<name>A0A932M226_UNCTE</name>
<dbReference type="GO" id="GO:0016787">
    <property type="term" value="F:hydrolase activity"/>
    <property type="evidence" value="ECO:0007669"/>
    <property type="project" value="UniProtKB-KW"/>
</dbReference>